<dbReference type="FunFam" id="3.40.50.20:FF:000010">
    <property type="entry name" value="Propionyl-CoA carboxylase subunit alpha"/>
    <property type="match status" value="1"/>
</dbReference>
<dbReference type="Gene3D" id="3.30.470.20">
    <property type="entry name" value="ATP-grasp fold, B domain"/>
    <property type="match status" value="1"/>
</dbReference>
<evidence type="ECO:0000256" key="6">
    <source>
        <dbReference type="ARBA" id="ARBA00022598"/>
    </source>
</evidence>
<dbReference type="EC" id="6.3.4.14" evidence="4 15"/>
<dbReference type="GO" id="GO:0046872">
    <property type="term" value="F:metal ion binding"/>
    <property type="evidence" value="ECO:0007669"/>
    <property type="project" value="UniProtKB-KW"/>
</dbReference>
<dbReference type="InterPro" id="IPR005482">
    <property type="entry name" value="Biotin_COase_C"/>
</dbReference>
<dbReference type="Pfam" id="PF02785">
    <property type="entry name" value="Biotin_carb_C"/>
    <property type="match status" value="1"/>
</dbReference>
<evidence type="ECO:0000256" key="11">
    <source>
        <dbReference type="ARBA" id="ARBA00023267"/>
    </source>
</evidence>
<dbReference type="GO" id="GO:2001295">
    <property type="term" value="P:malonyl-CoA biosynthetic process"/>
    <property type="evidence" value="ECO:0007669"/>
    <property type="project" value="UniProtKB-UniPathway"/>
</dbReference>
<dbReference type="GO" id="GO:0006633">
    <property type="term" value="P:fatty acid biosynthetic process"/>
    <property type="evidence" value="ECO:0007669"/>
    <property type="project" value="UniProtKB-KW"/>
</dbReference>
<keyword evidence="8 14" id="KW-0547">Nucleotide-binding</keyword>
<keyword evidence="10" id="KW-0460">Magnesium</keyword>
<dbReference type="NCBIfam" id="NF006367">
    <property type="entry name" value="PRK08591.1"/>
    <property type="match status" value="1"/>
</dbReference>
<dbReference type="InterPro" id="IPR005481">
    <property type="entry name" value="BC-like_N"/>
</dbReference>
<gene>
    <name evidence="18" type="ORF">HCUR_00672</name>
</gene>
<evidence type="ECO:0000256" key="8">
    <source>
        <dbReference type="ARBA" id="ARBA00022741"/>
    </source>
</evidence>
<evidence type="ECO:0000256" key="3">
    <source>
        <dbReference type="ARBA" id="ARBA00011750"/>
    </source>
</evidence>
<dbReference type="SMART" id="SM00878">
    <property type="entry name" value="Biotin_carb_C"/>
    <property type="match status" value="1"/>
</dbReference>
<dbReference type="NCBIfam" id="TIGR00514">
    <property type="entry name" value="accC"/>
    <property type="match status" value="1"/>
</dbReference>
<dbReference type="UniPathway" id="UPA00655">
    <property type="reaction ID" value="UER00711"/>
</dbReference>
<keyword evidence="9 14" id="KW-0067">ATP-binding</keyword>
<dbReference type="InterPro" id="IPR011054">
    <property type="entry name" value="Rudment_hybrid_motif"/>
</dbReference>
<keyword evidence="6 15" id="KW-0436">Ligase</keyword>
<dbReference type="InterPro" id="IPR011764">
    <property type="entry name" value="Biotin_carboxylation_dom"/>
</dbReference>
<evidence type="ECO:0000256" key="12">
    <source>
        <dbReference type="ARBA" id="ARBA00033786"/>
    </source>
</evidence>
<evidence type="ECO:0000256" key="15">
    <source>
        <dbReference type="RuleBase" id="RU365063"/>
    </source>
</evidence>
<evidence type="ECO:0000256" key="1">
    <source>
        <dbReference type="ARBA" id="ARBA00003761"/>
    </source>
</evidence>
<evidence type="ECO:0000256" key="13">
    <source>
        <dbReference type="ARBA" id="ARBA00048600"/>
    </source>
</evidence>
<comment type="catalytic activity">
    <reaction evidence="13 15">
        <text>N(6)-biotinyl-L-lysyl-[protein] + hydrogencarbonate + ATP = N(6)-carboxybiotinyl-L-lysyl-[protein] + ADP + phosphate + H(+)</text>
        <dbReference type="Rhea" id="RHEA:13501"/>
        <dbReference type="Rhea" id="RHEA-COMP:10505"/>
        <dbReference type="Rhea" id="RHEA-COMP:10506"/>
        <dbReference type="ChEBI" id="CHEBI:15378"/>
        <dbReference type="ChEBI" id="CHEBI:17544"/>
        <dbReference type="ChEBI" id="CHEBI:30616"/>
        <dbReference type="ChEBI" id="CHEBI:43474"/>
        <dbReference type="ChEBI" id="CHEBI:83144"/>
        <dbReference type="ChEBI" id="CHEBI:83145"/>
        <dbReference type="ChEBI" id="CHEBI:456216"/>
        <dbReference type="EC" id="6.3.4.14"/>
    </reaction>
</comment>
<feature type="domain" description="Biotin carboxylation" evidence="17">
    <location>
        <begin position="41"/>
        <end position="484"/>
    </location>
</feature>
<dbReference type="SUPFAM" id="SSF56059">
    <property type="entry name" value="Glutathione synthetase ATP-binding domain-like"/>
    <property type="match status" value="1"/>
</dbReference>
<comment type="subunit">
    <text evidence="3 15">Acetyl-CoA carboxylase is a heterohexamer of biotin carboxyl carrier protein, biotin carboxylase and the two subunits of carboxyl transferase in a 2:2 complex.</text>
</comment>
<dbReference type="PROSITE" id="PS50979">
    <property type="entry name" value="BC"/>
    <property type="match status" value="1"/>
</dbReference>
<dbReference type="Proteomes" id="UP000239425">
    <property type="component" value="Unassembled WGS sequence"/>
</dbReference>
<comment type="caution">
    <text evidence="18">The sequence shown here is derived from an EMBL/GenBank/DDBJ whole genome shotgun (WGS) entry which is preliminary data.</text>
</comment>
<reference evidence="18 19" key="1">
    <citation type="submission" date="2017-11" db="EMBL/GenBank/DDBJ databases">
        <title>Comparative genomic analysis of Holospora spp., intranuclear symbionts of paramecia.</title>
        <authorList>
            <person name="Garushyants S.K."/>
            <person name="Beliavskaya A."/>
            <person name="Malko D.B."/>
            <person name="Logacheva M.D."/>
            <person name="Rautian M.S."/>
            <person name="Gelfand M.S."/>
        </authorList>
    </citation>
    <scope>NUCLEOTIDE SEQUENCE [LARGE SCALE GENOMIC DNA]</scope>
    <source>
        <strain evidence="19">02AZ16</strain>
    </source>
</reference>
<dbReference type="PROSITE" id="PS00866">
    <property type="entry name" value="CPSASE_1"/>
    <property type="match status" value="1"/>
</dbReference>
<dbReference type="InterPro" id="IPR016185">
    <property type="entry name" value="PreATP-grasp_dom_sf"/>
</dbReference>
<evidence type="ECO:0000256" key="4">
    <source>
        <dbReference type="ARBA" id="ARBA00013263"/>
    </source>
</evidence>
<dbReference type="InterPro" id="IPR004549">
    <property type="entry name" value="Acetyl_CoA_COase_biotin_COase"/>
</dbReference>
<evidence type="ECO:0000256" key="14">
    <source>
        <dbReference type="PROSITE-ProRule" id="PRU00409"/>
    </source>
</evidence>
<dbReference type="PANTHER" id="PTHR48095">
    <property type="entry name" value="PYRUVATE CARBOXYLASE SUBUNIT A"/>
    <property type="match status" value="1"/>
</dbReference>
<keyword evidence="19" id="KW-1185">Reference proteome</keyword>
<comment type="pathway">
    <text evidence="2 15">Lipid metabolism; malonyl-CoA biosynthesis; malonyl-CoA from acetyl-CoA: step 1/1.</text>
</comment>
<evidence type="ECO:0000256" key="9">
    <source>
        <dbReference type="ARBA" id="ARBA00022840"/>
    </source>
</evidence>
<dbReference type="AlphaFoldDB" id="A0A2S5R9M0"/>
<evidence type="ECO:0000256" key="5">
    <source>
        <dbReference type="ARBA" id="ARBA00017242"/>
    </source>
</evidence>
<evidence type="ECO:0000313" key="19">
    <source>
        <dbReference type="Proteomes" id="UP000239425"/>
    </source>
</evidence>
<dbReference type="FunFam" id="3.30.1490.20:FF:000003">
    <property type="entry name" value="acetyl-CoA carboxylase isoform X1"/>
    <property type="match status" value="1"/>
</dbReference>
<keyword evidence="15" id="KW-0444">Lipid biosynthesis</keyword>
<name>A0A2S5R9M0_9PROT</name>
<dbReference type="InterPro" id="IPR005479">
    <property type="entry name" value="CPAse_ATP-bd"/>
</dbReference>
<evidence type="ECO:0000256" key="10">
    <source>
        <dbReference type="ARBA" id="ARBA00022842"/>
    </source>
</evidence>
<keyword evidence="15" id="KW-0275">Fatty acid biosynthesis</keyword>
<dbReference type="EMBL" id="PHHC01000080">
    <property type="protein sequence ID" value="PPE03892.1"/>
    <property type="molecule type" value="Genomic_DNA"/>
</dbReference>
<dbReference type="GO" id="GO:0004075">
    <property type="term" value="F:biotin carboxylase activity"/>
    <property type="evidence" value="ECO:0007669"/>
    <property type="project" value="UniProtKB-EC"/>
</dbReference>
<keyword evidence="11 15" id="KW-0092">Biotin</keyword>
<dbReference type="InterPro" id="IPR011761">
    <property type="entry name" value="ATP-grasp"/>
</dbReference>
<dbReference type="Pfam" id="PF00289">
    <property type="entry name" value="Biotin_carb_N"/>
    <property type="match status" value="1"/>
</dbReference>
<sequence>MSLRSVLDEYLSFLSSFSWLRFVLFSSRIKEILNESVLYMVFQKVLIANRGEIAVRIQRACREMGIKTVAVHSVVDRDAMHVRLADESVCIGPASSKLSYMNLGALISACELTGAQAVHPGFGFLSENANFAQAIQEHGIVFIGPSPQHIRVMGDKVEAKKTALSLGLQTVPGSEGEVSTLAEAESISTKIGYPILIKASSGGGGRGMRVCYQPSDLAALIESAGAEAQACFGYSGIYIEKFLDTPRHIEFQILGDKFGSVLCVGERDCSVQRRHQKIWEEALCPVLTENQRQEMYSKIIYAMECFGYQGLGTLEFLYQNGNFYFIEMNTRVQVEHPVTEMVYGLDLIRLQLQVAQGLPLPYTQKDLRPFGHAIECRINAEDPETFCPSPGKISAYAAPGGPFVRVDSALFSGYTVPSNYDSLVAKLVVWGITREECISRLRRALGEYVISGINTLIPLHLRLCDEPDIHHALYHINWLEQYLDLQRS</sequence>
<keyword evidence="7" id="KW-0479">Metal-binding</keyword>
<evidence type="ECO:0000259" key="17">
    <source>
        <dbReference type="PROSITE" id="PS50979"/>
    </source>
</evidence>
<dbReference type="PANTHER" id="PTHR48095:SF2">
    <property type="entry name" value="BIOTIN CARBOXYLASE, CHLOROPLASTIC"/>
    <property type="match status" value="1"/>
</dbReference>
<comment type="function">
    <text evidence="1 15">This protein is a component of the acetyl coenzyme A carboxylase complex; first, biotin carboxylase catalyzes the carboxylation of the carrier protein and then the transcarboxylase transfers the carboxyl group to form malonyl-CoA.</text>
</comment>
<evidence type="ECO:0000259" key="16">
    <source>
        <dbReference type="PROSITE" id="PS50975"/>
    </source>
</evidence>
<keyword evidence="15" id="KW-0443">Lipid metabolism</keyword>
<dbReference type="SUPFAM" id="SSF51246">
    <property type="entry name" value="Rudiment single hybrid motif"/>
    <property type="match status" value="1"/>
</dbReference>
<evidence type="ECO:0000256" key="7">
    <source>
        <dbReference type="ARBA" id="ARBA00022723"/>
    </source>
</evidence>
<dbReference type="PROSITE" id="PS50975">
    <property type="entry name" value="ATP_GRASP"/>
    <property type="match status" value="1"/>
</dbReference>
<evidence type="ECO:0000313" key="18">
    <source>
        <dbReference type="EMBL" id="PPE03892.1"/>
    </source>
</evidence>
<keyword evidence="15" id="KW-0276">Fatty acid metabolism</keyword>
<dbReference type="GO" id="GO:0005524">
    <property type="term" value="F:ATP binding"/>
    <property type="evidence" value="ECO:0007669"/>
    <property type="project" value="UniProtKB-UniRule"/>
</dbReference>
<feature type="domain" description="ATP-grasp" evidence="16">
    <location>
        <begin position="160"/>
        <end position="356"/>
    </location>
</feature>
<organism evidence="18 19">
    <name type="scientific">Holospora curviuscula</name>
    <dbReference type="NCBI Taxonomy" id="1082868"/>
    <lineage>
        <taxon>Bacteria</taxon>
        <taxon>Pseudomonadati</taxon>
        <taxon>Pseudomonadota</taxon>
        <taxon>Alphaproteobacteria</taxon>
        <taxon>Holosporales</taxon>
        <taxon>Holosporaceae</taxon>
        <taxon>Holospora</taxon>
    </lineage>
</organism>
<evidence type="ECO:0000256" key="2">
    <source>
        <dbReference type="ARBA" id="ARBA00004956"/>
    </source>
</evidence>
<dbReference type="SUPFAM" id="SSF52440">
    <property type="entry name" value="PreATP-grasp domain"/>
    <property type="match status" value="1"/>
</dbReference>
<accession>A0A2S5R9M0</accession>
<dbReference type="InterPro" id="IPR051602">
    <property type="entry name" value="ACC_Biotin_Carboxylase"/>
</dbReference>
<dbReference type="Pfam" id="PF02786">
    <property type="entry name" value="CPSase_L_D2"/>
    <property type="match status" value="1"/>
</dbReference>
<proteinExistence type="predicted"/>
<protein>
    <recommendedName>
        <fullName evidence="5 15">Biotin carboxylase</fullName>
        <ecNumber evidence="4 15">6.3.4.14</ecNumber>
    </recommendedName>
    <alternativeName>
        <fullName evidence="12 15">Acetyl-coenzyme A carboxylase biotin carboxylase subunit A</fullName>
    </alternativeName>
</protein>
<dbReference type="PROSITE" id="PS00867">
    <property type="entry name" value="CPSASE_2"/>
    <property type="match status" value="1"/>
</dbReference>